<sequence length="159" mass="17421">MSAAWRAWRRREWVLGAGLAWALPGAFAADGELPVPASMADALAAALARREPLVVMASLVGCPFCRIVREHYLLPAWRDGAAIVQIDFRDPRSVRDWEGRATTQGALVKTLGVSVAPTVMFFGRGGREVAERLSGTYISDFYGAYLEQRLEQARAAVRS</sequence>
<evidence type="ECO:0000313" key="2">
    <source>
        <dbReference type="Proteomes" id="UP000516057"/>
    </source>
</evidence>
<reference evidence="1 2" key="1">
    <citation type="submission" date="2020-08" db="EMBL/GenBank/DDBJ databases">
        <title>Genome sequence of Acidovorax monticola KACC 19171T.</title>
        <authorList>
            <person name="Hyun D.-W."/>
            <person name="Bae J.-W."/>
        </authorList>
    </citation>
    <scope>NUCLEOTIDE SEQUENCE [LARGE SCALE GENOMIC DNA]</scope>
    <source>
        <strain evidence="1 2">KACC 19171</strain>
    </source>
</reference>
<protein>
    <recommendedName>
        <fullName evidence="3">Thioredoxin fold domain-containing protein</fullName>
    </recommendedName>
</protein>
<dbReference type="SUPFAM" id="SSF52833">
    <property type="entry name" value="Thioredoxin-like"/>
    <property type="match status" value="1"/>
</dbReference>
<evidence type="ECO:0000313" key="1">
    <source>
        <dbReference type="EMBL" id="QNP59502.1"/>
    </source>
</evidence>
<dbReference type="RefSeq" id="WP_187736485.1">
    <property type="nucleotide sequence ID" value="NZ_CP060790.1"/>
</dbReference>
<name>A0A7H0HG36_9BURK</name>
<gene>
    <name evidence="1" type="ORF">H9L24_00215</name>
</gene>
<dbReference type="EMBL" id="CP060790">
    <property type="protein sequence ID" value="QNP59502.1"/>
    <property type="molecule type" value="Genomic_DNA"/>
</dbReference>
<evidence type="ECO:0008006" key="3">
    <source>
        <dbReference type="Google" id="ProtNLM"/>
    </source>
</evidence>
<dbReference type="KEGG" id="amon:H9L24_00215"/>
<organism evidence="1 2">
    <name type="scientific">Paenacidovorax monticola</name>
    <dbReference type="NCBI Taxonomy" id="1926868"/>
    <lineage>
        <taxon>Bacteria</taxon>
        <taxon>Pseudomonadati</taxon>
        <taxon>Pseudomonadota</taxon>
        <taxon>Betaproteobacteria</taxon>
        <taxon>Burkholderiales</taxon>
        <taxon>Comamonadaceae</taxon>
        <taxon>Paenacidovorax</taxon>
    </lineage>
</organism>
<dbReference type="AlphaFoldDB" id="A0A7H0HG36"/>
<dbReference type="InterPro" id="IPR036249">
    <property type="entry name" value="Thioredoxin-like_sf"/>
</dbReference>
<keyword evidence="2" id="KW-1185">Reference proteome</keyword>
<dbReference type="Gene3D" id="3.40.30.10">
    <property type="entry name" value="Glutaredoxin"/>
    <property type="match status" value="1"/>
</dbReference>
<proteinExistence type="predicted"/>
<dbReference type="Proteomes" id="UP000516057">
    <property type="component" value="Chromosome"/>
</dbReference>
<accession>A0A7H0HG36</accession>